<keyword evidence="1" id="KW-0689">Ribosomal protein</keyword>
<dbReference type="InterPro" id="IPR023674">
    <property type="entry name" value="Ribosomal_uL1-like"/>
</dbReference>
<dbReference type="Pfam" id="PF00687">
    <property type="entry name" value="Ribosomal_L1"/>
    <property type="match status" value="1"/>
</dbReference>
<dbReference type="EMBL" id="KC513607">
    <property type="protein sequence ID" value="AGE95454.1"/>
    <property type="molecule type" value="Genomic_DNA"/>
</dbReference>
<dbReference type="VEuPathDB" id="MicrosporidiaDB:AEWD_050580"/>
<name>M1JJ85_ENCCN</name>
<proteinExistence type="predicted"/>
<dbReference type="VEuPathDB" id="MicrosporidiaDB:M970_050580"/>
<dbReference type="InterPro" id="IPR016095">
    <property type="entry name" value="Ribosomal_uL1_3-a/b-sand"/>
</dbReference>
<sequence length="219" mass="24687">MSKQAEEEQLAFLDSGRIIGIINQLKESEDPEKIVTIQIQVNLKGFDPRKDNKVSKDMVLPYRVRSLDKTIVIADEAHVKVCIDANLPYVPIDEISGDDKKDVRESVLKKNKFFILCPGYNKIYQLKNILRCGKTPHILRNGDDINAVFETGKKSCKLRIQDDFAVTSFTVGHTGMDSEHIYENIKVGMGLLVSYLKNGSQNLKGVMIKTDQSPPVTLY</sequence>
<organism evidence="1">
    <name type="scientific">Encephalitozoon cuniculi</name>
    <name type="common">Microsporidian parasite</name>
    <dbReference type="NCBI Taxonomy" id="6035"/>
    <lineage>
        <taxon>Eukaryota</taxon>
        <taxon>Fungi</taxon>
        <taxon>Fungi incertae sedis</taxon>
        <taxon>Microsporidia</taxon>
        <taxon>Unikaryonidae</taxon>
        <taxon>Encephalitozoon</taxon>
    </lineage>
</organism>
<dbReference type="Gene3D" id="3.30.190.20">
    <property type="match status" value="1"/>
</dbReference>
<dbReference type="VEuPathDB" id="MicrosporidiaDB:AEWR_050580"/>
<protein>
    <submittedName>
        <fullName evidence="1">60S ribosomal protein l10a</fullName>
    </submittedName>
</protein>
<keyword evidence="1" id="KW-0687">Ribonucleoprotein</keyword>
<dbReference type="SUPFAM" id="SSF56808">
    <property type="entry name" value="Ribosomal protein L1"/>
    <property type="match status" value="1"/>
</dbReference>
<dbReference type="VEuPathDB" id="MicrosporidiaDB:ECU05_0600"/>
<dbReference type="Gene3D" id="3.40.50.790">
    <property type="match status" value="1"/>
</dbReference>
<dbReference type="GO" id="GO:0005840">
    <property type="term" value="C:ribosome"/>
    <property type="evidence" value="ECO:0007669"/>
    <property type="project" value="UniProtKB-KW"/>
</dbReference>
<accession>M1JJ85</accession>
<evidence type="ECO:0000313" key="1">
    <source>
        <dbReference type="EMBL" id="AGE95454.1"/>
    </source>
</evidence>
<dbReference type="VEuPathDB" id="MicrosporidiaDB:AEWQ_050580"/>
<reference evidence="1" key="1">
    <citation type="journal article" date="2013" name="Eukaryot. Cell">
        <title>Extremely Reduced Levels of Heterozygosity in the Vertebrate Pathogen Encephalitozoon cuniculi.</title>
        <authorList>
            <person name="Selman M."/>
            <person name="Sak B."/>
            <person name="Kvac M."/>
            <person name="Farinelli L."/>
            <person name="Weiss L.M."/>
            <person name="Corradi N."/>
        </authorList>
    </citation>
    <scope>NUCLEOTIDE SEQUENCE</scope>
</reference>
<gene>
    <name evidence="1" type="ORF">ECU05_0600</name>
</gene>
<dbReference type="AlphaFoldDB" id="M1JJ85"/>
<dbReference type="InterPro" id="IPR028364">
    <property type="entry name" value="Ribosomal_uL1/biogenesis"/>
</dbReference>
<dbReference type="CDD" id="cd00403">
    <property type="entry name" value="Ribosomal_L1"/>
    <property type="match status" value="1"/>
</dbReference>